<dbReference type="GeneTree" id="ENSGT00950000182860"/>
<dbReference type="CDD" id="cd12070">
    <property type="entry name" value="SH3_ARHGAP12"/>
    <property type="match status" value="1"/>
</dbReference>
<organism evidence="9 10">
    <name type="scientific">Pygocentrus nattereri</name>
    <name type="common">Red-bellied piranha</name>
    <dbReference type="NCBI Taxonomy" id="42514"/>
    <lineage>
        <taxon>Eukaryota</taxon>
        <taxon>Metazoa</taxon>
        <taxon>Chordata</taxon>
        <taxon>Craniata</taxon>
        <taxon>Vertebrata</taxon>
        <taxon>Euteleostomi</taxon>
        <taxon>Actinopterygii</taxon>
        <taxon>Neopterygii</taxon>
        <taxon>Teleostei</taxon>
        <taxon>Ostariophysi</taxon>
        <taxon>Characiformes</taxon>
        <taxon>Characoidei</taxon>
        <taxon>Pygocentrus</taxon>
    </lineage>
</organism>
<evidence type="ECO:0000256" key="4">
    <source>
        <dbReference type="SAM" id="MobiDB-lite"/>
    </source>
</evidence>
<dbReference type="Gene3D" id="1.10.555.10">
    <property type="entry name" value="Rho GTPase activation protein"/>
    <property type="match status" value="1"/>
</dbReference>
<name>A0A3B4BTH2_PYGNA</name>
<evidence type="ECO:0000259" key="8">
    <source>
        <dbReference type="PROSITE" id="PS50238"/>
    </source>
</evidence>
<dbReference type="Gene3D" id="2.20.70.10">
    <property type="match status" value="1"/>
</dbReference>
<reference evidence="9" key="3">
    <citation type="submission" date="2025-09" db="UniProtKB">
        <authorList>
            <consortium name="Ensembl"/>
        </authorList>
    </citation>
    <scope>IDENTIFICATION</scope>
</reference>
<dbReference type="FunFam" id="2.30.29.30:FF:000100">
    <property type="entry name" value="Rho GTPase activating protein 12"/>
    <property type="match status" value="1"/>
</dbReference>
<feature type="compositionally biased region" description="Acidic residues" evidence="4">
    <location>
        <begin position="543"/>
        <end position="552"/>
    </location>
</feature>
<dbReference type="InterPro" id="IPR036028">
    <property type="entry name" value="SH3-like_dom_sf"/>
</dbReference>
<dbReference type="Pfam" id="PF16618">
    <property type="entry name" value="SH3-WW_linker"/>
    <property type="match status" value="1"/>
</dbReference>
<feature type="domain" description="PH" evidence="6">
    <location>
        <begin position="436"/>
        <end position="537"/>
    </location>
</feature>
<feature type="compositionally biased region" description="Polar residues" evidence="4">
    <location>
        <begin position="300"/>
        <end position="311"/>
    </location>
</feature>
<feature type="compositionally biased region" description="Low complexity" evidence="4">
    <location>
        <begin position="128"/>
        <end position="138"/>
    </location>
</feature>
<dbReference type="SMART" id="SM00456">
    <property type="entry name" value="WW"/>
    <property type="match status" value="2"/>
</dbReference>
<dbReference type="GO" id="GO:0005737">
    <property type="term" value="C:cytoplasm"/>
    <property type="evidence" value="ECO:0007669"/>
    <property type="project" value="TreeGrafter"/>
</dbReference>
<proteinExistence type="predicted"/>
<feature type="compositionally biased region" description="Polar residues" evidence="4">
    <location>
        <begin position="223"/>
        <end position="233"/>
    </location>
</feature>
<dbReference type="CDD" id="cd13233">
    <property type="entry name" value="PH_ARHGAP9-like"/>
    <property type="match status" value="1"/>
</dbReference>
<dbReference type="PROSITE" id="PS50002">
    <property type="entry name" value="SH3"/>
    <property type="match status" value="1"/>
</dbReference>
<keyword evidence="1 3" id="KW-0728">SH3 domain</keyword>
<evidence type="ECO:0008006" key="11">
    <source>
        <dbReference type="Google" id="ProtNLM"/>
    </source>
</evidence>
<dbReference type="InterPro" id="IPR001849">
    <property type="entry name" value="PH_domain"/>
</dbReference>
<dbReference type="InterPro" id="IPR035491">
    <property type="entry name" value="ARHGAP12_SH3"/>
</dbReference>
<reference evidence="9" key="2">
    <citation type="submission" date="2025-08" db="UniProtKB">
        <authorList>
            <consortium name="Ensembl"/>
        </authorList>
    </citation>
    <scope>IDENTIFICATION</scope>
</reference>
<evidence type="ECO:0000256" key="3">
    <source>
        <dbReference type="PROSITE-ProRule" id="PRU00192"/>
    </source>
</evidence>
<dbReference type="InterPro" id="IPR000198">
    <property type="entry name" value="RhoGAP_dom"/>
</dbReference>
<protein>
    <recommendedName>
        <fullName evidence="11">Rho GTPase activating protein 12b</fullName>
    </recommendedName>
</protein>
<feature type="region of interest" description="Disordered" evidence="4">
    <location>
        <begin position="79"/>
        <end position="138"/>
    </location>
</feature>
<evidence type="ECO:0000259" key="7">
    <source>
        <dbReference type="PROSITE" id="PS50020"/>
    </source>
</evidence>
<dbReference type="Gene3D" id="2.30.30.40">
    <property type="entry name" value="SH3 Domains"/>
    <property type="match status" value="1"/>
</dbReference>
<keyword evidence="10" id="KW-1185">Reference proteome</keyword>
<sequence>MSEKEGRCDLALAPGQVYVEVEYDYEYKAKDRLISIHQGECYMLVRKTNEDWWQVRREEGTRAFYVPAQYVREVRRALMPPPKPRTKPPNILHITQCPSANDNPQHRAPSDMISFGRPSPSTTPSPLPGQQTPPLLLRDTNQNAGMKDVLAELTLLNNNHHNHHHGNSLLPRIRPESPPKEPSCRGKPPGGLLLDTDSSSPGEGSEKLRNDSESGDELSSSSTEHMQAVSPTGQGRPESPVYTNLQELKISQSSLPPIPSSSPLHVLGDWETHKDLSGRHFYYNRTTQERTWKPPRSRDTNGSSRADTASTGDMEWIKHVDEQGRPYYYSADGSRSEWELPKYNLSPPNAGDAPKSRSLERKQPDPIVLTKWRYSTYVLDLSDKVMTIFLHFQLLYVTCISSLLPIATSQQLIMPWFNFFFLLQPSEKCGVLNVTKITENGKKVRKNWMSSWTVLQGSTLLFAKGQTSSSSWFGGNQSKPEFTVDLRGGSVEWASKEKSSKKHVIELKTRQGTELLIQSEIDSIITDWYKALTEAINTHAWESDEAIEEDMPESPGTEKQDKEKDHRDLKKNKAMKSSASMESSDQKKTRVKLKKFLTRRPTLQAVRDKGYIKDQVFGCSLTSLCARENTSVPNFVRMCIEHVEKTGLNIDGLYRVSGNLAVIQKLRFAVNHDEKVDLEDSKWEDIHVTTGALKMFFRELPEPLFTYASFNDFVNAIKNPDYKQRVQGIKDLIKQLPKPNQETMQVLFKHLKRVIDHGEANRMTTQSVAIVFGPTLLRPETETGNMAVHMVYQNQIVELILLEYENIFGR</sequence>
<dbReference type="PROSITE" id="PS50003">
    <property type="entry name" value="PH_DOMAIN"/>
    <property type="match status" value="1"/>
</dbReference>
<dbReference type="CDD" id="cd00201">
    <property type="entry name" value="WW"/>
    <property type="match status" value="2"/>
</dbReference>
<accession>A0A3B4BTH2</accession>
<feature type="compositionally biased region" description="Basic and acidic residues" evidence="4">
    <location>
        <begin position="287"/>
        <end position="299"/>
    </location>
</feature>
<evidence type="ECO:0000259" key="6">
    <source>
        <dbReference type="PROSITE" id="PS50003"/>
    </source>
</evidence>
<dbReference type="CDD" id="cd04403">
    <property type="entry name" value="RhoGAP_ARHGAP27_15_12_9"/>
    <property type="match status" value="1"/>
</dbReference>
<dbReference type="SMART" id="SM00326">
    <property type="entry name" value="SH3"/>
    <property type="match status" value="1"/>
</dbReference>
<feature type="region of interest" description="Disordered" evidence="4">
    <location>
        <begin position="340"/>
        <end position="360"/>
    </location>
</feature>
<dbReference type="FunFam" id="1.10.555.10:FF:000003">
    <property type="entry name" value="Putative rho GTPase-activating protein 12"/>
    <property type="match status" value="1"/>
</dbReference>
<dbReference type="SMART" id="SM00324">
    <property type="entry name" value="RhoGAP"/>
    <property type="match status" value="1"/>
</dbReference>
<feature type="domain" description="Rho-GAP" evidence="8">
    <location>
        <begin position="619"/>
        <end position="808"/>
    </location>
</feature>
<dbReference type="GO" id="GO:0005096">
    <property type="term" value="F:GTPase activator activity"/>
    <property type="evidence" value="ECO:0007669"/>
    <property type="project" value="UniProtKB-KW"/>
</dbReference>
<dbReference type="STRING" id="42514.ENSPNAP00000001810"/>
<dbReference type="OMA" id="PECHYAT"/>
<dbReference type="SMART" id="SM00233">
    <property type="entry name" value="PH"/>
    <property type="match status" value="1"/>
</dbReference>
<evidence type="ECO:0000313" key="9">
    <source>
        <dbReference type="Ensembl" id="ENSPNAP00000001810.2"/>
    </source>
</evidence>
<dbReference type="Proteomes" id="UP001501920">
    <property type="component" value="Chromosome 13"/>
</dbReference>
<reference evidence="9 10" key="1">
    <citation type="submission" date="2020-10" db="EMBL/GenBank/DDBJ databases">
        <title>Pygocentrus nattereri (red-bellied piranha) genome, fPygNat1, primary haplotype.</title>
        <authorList>
            <person name="Myers G."/>
            <person name="Meyer A."/>
            <person name="Karagic N."/>
            <person name="Pippel M."/>
            <person name="Winkler S."/>
            <person name="Tracey A."/>
            <person name="Wood J."/>
            <person name="Formenti G."/>
            <person name="Howe K."/>
            <person name="Fedrigo O."/>
            <person name="Jarvis E.D."/>
        </authorList>
    </citation>
    <scope>NUCLEOTIDE SEQUENCE [LARGE SCALE GENOMIC DNA]</scope>
</reference>
<dbReference type="InterPro" id="IPR036020">
    <property type="entry name" value="WW_dom_sf"/>
</dbReference>
<dbReference type="InterPro" id="IPR050729">
    <property type="entry name" value="Rho-GAP"/>
</dbReference>
<evidence type="ECO:0000259" key="5">
    <source>
        <dbReference type="PROSITE" id="PS50002"/>
    </source>
</evidence>
<dbReference type="InterPro" id="IPR011993">
    <property type="entry name" value="PH-like_dom_sf"/>
</dbReference>
<dbReference type="InterPro" id="IPR001202">
    <property type="entry name" value="WW_dom"/>
</dbReference>
<feature type="region of interest" description="Disordered" evidence="4">
    <location>
        <begin position="161"/>
        <end position="240"/>
    </location>
</feature>
<dbReference type="Pfam" id="PF00397">
    <property type="entry name" value="WW"/>
    <property type="match status" value="1"/>
</dbReference>
<evidence type="ECO:0000256" key="2">
    <source>
        <dbReference type="ARBA" id="ARBA00022468"/>
    </source>
</evidence>
<feature type="compositionally biased region" description="Basic and acidic residues" evidence="4">
    <location>
        <begin position="173"/>
        <end position="184"/>
    </location>
</feature>
<dbReference type="Ensembl" id="ENSPNAT00000011513.2">
    <property type="protein sequence ID" value="ENSPNAP00000001810.2"/>
    <property type="gene ID" value="ENSPNAG00000000969.2"/>
</dbReference>
<dbReference type="FunFam" id="2.30.30.40:FF:000056">
    <property type="entry name" value="rho GTPase-activating protein 12 isoform X1"/>
    <property type="match status" value="1"/>
</dbReference>
<dbReference type="GO" id="GO:0007165">
    <property type="term" value="P:signal transduction"/>
    <property type="evidence" value="ECO:0007669"/>
    <property type="project" value="InterPro"/>
</dbReference>
<dbReference type="Pfam" id="PF00169">
    <property type="entry name" value="PH"/>
    <property type="match status" value="1"/>
</dbReference>
<feature type="domain" description="WW" evidence="7">
    <location>
        <begin position="270"/>
        <end position="297"/>
    </location>
</feature>
<dbReference type="InterPro" id="IPR001452">
    <property type="entry name" value="SH3_domain"/>
</dbReference>
<dbReference type="SUPFAM" id="SSF51045">
    <property type="entry name" value="WW domain"/>
    <property type="match status" value="2"/>
</dbReference>
<dbReference type="PROSITE" id="PS50020">
    <property type="entry name" value="WW_DOMAIN_2"/>
    <property type="match status" value="2"/>
</dbReference>
<dbReference type="SUPFAM" id="SSF48350">
    <property type="entry name" value="GTPase activation domain, GAP"/>
    <property type="match status" value="1"/>
</dbReference>
<dbReference type="SUPFAM" id="SSF50044">
    <property type="entry name" value="SH3-domain"/>
    <property type="match status" value="1"/>
</dbReference>
<dbReference type="AlphaFoldDB" id="A0A3B4BTH2"/>
<keyword evidence="2" id="KW-0343">GTPase activation</keyword>
<dbReference type="InterPro" id="IPR008936">
    <property type="entry name" value="Rho_GTPase_activation_prot"/>
</dbReference>
<dbReference type="Gene3D" id="2.30.29.30">
    <property type="entry name" value="Pleckstrin-homology domain (PH domain)/Phosphotyrosine-binding domain (PTB)"/>
    <property type="match status" value="1"/>
</dbReference>
<dbReference type="Pfam" id="PF00620">
    <property type="entry name" value="RhoGAP"/>
    <property type="match status" value="1"/>
</dbReference>
<dbReference type="PROSITE" id="PS50238">
    <property type="entry name" value="RHOGAP"/>
    <property type="match status" value="1"/>
</dbReference>
<evidence type="ECO:0000313" key="10">
    <source>
        <dbReference type="Proteomes" id="UP001501920"/>
    </source>
</evidence>
<evidence type="ECO:0000256" key="1">
    <source>
        <dbReference type="ARBA" id="ARBA00022443"/>
    </source>
</evidence>
<feature type="domain" description="SH3" evidence="5">
    <location>
        <begin position="14"/>
        <end position="76"/>
    </location>
</feature>
<feature type="compositionally biased region" description="Basic and acidic residues" evidence="4">
    <location>
        <begin position="556"/>
        <end position="568"/>
    </location>
</feature>
<dbReference type="SUPFAM" id="SSF50729">
    <property type="entry name" value="PH domain-like"/>
    <property type="match status" value="1"/>
</dbReference>
<feature type="region of interest" description="Disordered" evidence="4">
    <location>
        <begin position="543"/>
        <end position="588"/>
    </location>
</feature>
<feature type="domain" description="WW" evidence="7">
    <location>
        <begin position="316"/>
        <end position="343"/>
    </location>
</feature>
<dbReference type="PANTHER" id="PTHR23176">
    <property type="entry name" value="RHO/RAC/CDC GTPASE-ACTIVATING PROTEIN"/>
    <property type="match status" value="1"/>
</dbReference>
<dbReference type="PANTHER" id="PTHR23176:SF107">
    <property type="entry name" value="RHO GTPASE-ACTIVATING PROTEIN 12"/>
    <property type="match status" value="1"/>
</dbReference>
<feature type="region of interest" description="Disordered" evidence="4">
    <location>
        <begin position="287"/>
        <end position="311"/>
    </location>
</feature>